<proteinExistence type="predicted"/>
<dbReference type="OrthoDB" id="118042at2157"/>
<keyword evidence="1" id="KW-0812">Transmembrane</keyword>
<sequence length="224" mass="25329">MSSYKKHVIFSLVFALPFFFQNIFALALSVLGSSIPDLDHPIKGRRVSLIFLIGVLILIIFYLLGLPYLIGVLLMILAMIFYFSRHRGFSHSILGIFILSILLTLLVISSYFLFRDFGADERESLALILAFSGLMFINRKILIPFTLLGILGVLFTPFPGLNLYNIMGPFLLGFVSHVILDLYTHSGVKFLRPFSTRTFKKGLGGFLIIIWIICAGYSIMHTFF</sequence>
<dbReference type="Proteomes" id="UP000249782">
    <property type="component" value="Unassembled WGS sequence"/>
</dbReference>
<feature type="transmembrane region" description="Helical" evidence="1">
    <location>
        <begin position="163"/>
        <end position="183"/>
    </location>
</feature>
<gene>
    <name evidence="2" type="ORF">DPC56_02285</name>
</gene>
<dbReference type="InterPro" id="IPR007404">
    <property type="entry name" value="YdjM-like"/>
</dbReference>
<protein>
    <submittedName>
        <fullName evidence="2">Metal-dependent hydrolase</fullName>
    </submittedName>
</protein>
<keyword evidence="1" id="KW-0472">Membrane</keyword>
<evidence type="ECO:0000313" key="3">
    <source>
        <dbReference type="Proteomes" id="UP000249782"/>
    </source>
</evidence>
<comment type="caution">
    <text evidence="2">The sequence shown here is derived from an EMBL/GenBank/DDBJ whole genome shotgun (WGS) entry which is preliminary data.</text>
</comment>
<keyword evidence="2" id="KW-0378">Hydrolase</keyword>
<feature type="transmembrane region" description="Helical" evidence="1">
    <location>
        <begin position="49"/>
        <end position="82"/>
    </location>
</feature>
<evidence type="ECO:0000313" key="2">
    <source>
        <dbReference type="EMBL" id="RAO79623.1"/>
    </source>
</evidence>
<organism evidence="2 3">
    <name type="scientific">Methanothermobacter tenebrarum</name>
    <dbReference type="NCBI Taxonomy" id="680118"/>
    <lineage>
        <taxon>Archaea</taxon>
        <taxon>Methanobacteriati</taxon>
        <taxon>Methanobacteriota</taxon>
        <taxon>Methanomada group</taxon>
        <taxon>Methanobacteria</taxon>
        <taxon>Methanobacteriales</taxon>
        <taxon>Methanobacteriaceae</taxon>
        <taxon>Methanothermobacter</taxon>
    </lineage>
</organism>
<feature type="transmembrane region" description="Helical" evidence="1">
    <location>
        <begin position="94"/>
        <end position="114"/>
    </location>
</feature>
<keyword evidence="3" id="KW-1185">Reference proteome</keyword>
<evidence type="ECO:0000256" key="1">
    <source>
        <dbReference type="SAM" id="Phobius"/>
    </source>
</evidence>
<dbReference type="Pfam" id="PF04307">
    <property type="entry name" value="YdjM"/>
    <property type="match status" value="1"/>
</dbReference>
<feature type="transmembrane region" description="Helical" evidence="1">
    <location>
        <begin position="203"/>
        <end position="220"/>
    </location>
</feature>
<feature type="transmembrane region" description="Helical" evidence="1">
    <location>
        <begin position="126"/>
        <end position="151"/>
    </location>
</feature>
<dbReference type="EMBL" id="QLOE01000002">
    <property type="protein sequence ID" value="RAO79623.1"/>
    <property type="molecule type" value="Genomic_DNA"/>
</dbReference>
<accession>A0A328PE11</accession>
<name>A0A328PE11_9EURY</name>
<dbReference type="GO" id="GO:0016787">
    <property type="term" value="F:hydrolase activity"/>
    <property type="evidence" value="ECO:0007669"/>
    <property type="project" value="UniProtKB-KW"/>
</dbReference>
<dbReference type="AlphaFoldDB" id="A0A328PE11"/>
<reference evidence="2 3" key="1">
    <citation type="submission" date="2018-06" db="EMBL/GenBank/DDBJ databases">
        <title>Draft genome sequence of hyperthermophilic methanogen Methanothermobacter tenebrarum sp. MCM-B 1447.</title>
        <authorList>
            <person name="Pore S.D."/>
            <person name="Dagar S."/>
            <person name="Dhakephalkar P.K."/>
        </authorList>
    </citation>
    <scope>NUCLEOTIDE SEQUENCE [LARGE SCALE GENOMIC DNA]</scope>
    <source>
        <strain evidence="2 3">MCM B 1447</strain>
    </source>
</reference>
<keyword evidence="1" id="KW-1133">Transmembrane helix</keyword>